<dbReference type="SUPFAM" id="SSF82171">
    <property type="entry name" value="DPP6 N-terminal domain-like"/>
    <property type="match status" value="1"/>
</dbReference>
<evidence type="ECO:0000313" key="3">
    <source>
        <dbReference type="Proteomes" id="UP000481043"/>
    </source>
</evidence>
<feature type="domain" description="YqgU-like 6-bladed beta-propeller" evidence="1">
    <location>
        <begin position="99"/>
        <end position="358"/>
    </location>
</feature>
<dbReference type="EMBL" id="JAAIWM010000002">
    <property type="protein sequence ID" value="NEY71603.1"/>
    <property type="molecule type" value="Genomic_DNA"/>
</dbReference>
<reference evidence="2 3" key="1">
    <citation type="submission" date="2020-02" db="EMBL/GenBank/DDBJ databases">
        <title>Bacillus aquiflavi sp. nov., isolated from yellow water of strong flavor Chinese baijiu in Yibin region of China.</title>
        <authorList>
            <person name="Xie J."/>
        </authorList>
    </citation>
    <scope>NUCLEOTIDE SEQUENCE [LARGE SCALE GENOMIC DNA]</scope>
    <source>
        <strain evidence="2 3">SA4</strain>
    </source>
</reference>
<dbReference type="PROSITE" id="PS51257">
    <property type="entry name" value="PROKAR_LIPOPROTEIN"/>
    <property type="match status" value="1"/>
</dbReference>
<protein>
    <recommendedName>
        <fullName evidence="1">YqgU-like 6-bladed beta-propeller domain-containing protein</fullName>
    </recommendedName>
</protein>
<dbReference type="Proteomes" id="UP000481043">
    <property type="component" value="Unassembled WGS sequence"/>
</dbReference>
<comment type="caution">
    <text evidence="2">The sequence shown here is derived from an EMBL/GenBank/DDBJ whole genome shotgun (WGS) entry which is preliminary data.</text>
</comment>
<evidence type="ECO:0000313" key="2">
    <source>
        <dbReference type="EMBL" id="NEY71603.1"/>
    </source>
</evidence>
<dbReference type="RefSeq" id="WP_163179043.1">
    <property type="nucleotide sequence ID" value="NZ_JAAIWM010000002.1"/>
</dbReference>
<organism evidence="2 3">
    <name type="scientific">Bacillus mesophilus</name>
    <dbReference type="NCBI Taxonomy" id="1808955"/>
    <lineage>
        <taxon>Bacteria</taxon>
        <taxon>Bacillati</taxon>
        <taxon>Bacillota</taxon>
        <taxon>Bacilli</taxon>
        <taxon>Bacillales</taxon>
        <taxon>Bacillaceae</taxon>
        <taxon>Bacillus</taxon>
    </lineage>
</organism>
<gene>
    <name evidence="2" type="ORF">G4D63_07575</name>
</gene>
<accession>A0A6M0Q5Q8</accession>
<evidence type="ECO:0000259" key="1">
    <source>
        <dbReference type="Pfam" id="PF21101"/>
    </source>
</evidence>
<sequence length="377" mass="43713">MRVLVRGALSILFLLCLSFLLSSCSSFQPDGIENAKKREIQVSDKKLPSGHFIGQLSIKPIDLEGELFHSVADWYNDNSILYIANKLNEQGSIVYRYHLYTGQKEVFYETPNQVITLEGSENGTYFAIHTSVTTNEATIIILDRDGNELINTSIESAELQYIWNPLAEEQMFITTFQDDWSFENYLIDLTNKSIEVTNVNQPFIQWRDQSELLYLKWDTEQSGNTAPLYSYQLDQESEEMVKEGILGYHTYHSLLMTVSPIKDQSLYQFFHPKSMKLIQSFQIPSINTYSDQWWIPHYDYNHNRRSFFFYKPVYDGNEFKSLQLTNYSLENGVETVILEGVEDVPIHLSPDGSLSLIGFQYEEILDLTTKEVKPLIR</sequence>
<dbReference type="Pfam" id="PF21101">
    <property type="entry name" value="YqgU"/>
    <property type="match status" value="1"/>
</dbReference>
<keyword evidence="3" id="KW-1185">Reference proteome</keyword>
<name>A0A6M0Q5Q8_9BACI</name>
<dbReference type="AlphaFoldDB" id="A0A6M0Q5Q8"/>
<proteinExistence type="predicted"/>
<dbReference type="InterPro" id="IPR048421">
    <property type="entry name" value="YqgU_beta-prop"/>
</dbReference>